<sequence>MHASTTTRTRIAPNIIIGMGILANMILGRTHVFTATTGPAQHALISEELPDLLHTPWDSCNWGGCDVPLLTPQH</sequence>
<dbReference type="Proteomes" id="UP000708208">
    <property type="component" value="Unassembled WGS sequence"/>
</dbReference>
<accession>A0A8J2NYZ8</accession>
<keyword evidence="2" id="KW-1185">Reference proteome</keyword>
<dbReference type="AlphaFoldDB" id="A0A8J2NYZ8"/>
<gene>
    <name evidence="1" type="ORF">AFUS01_LOCUS20507</name>
</gene>
<protein>
    <submittedName>
        <fullName evidence="1">Uncharacterized protein</fullName>
    </submittedName>
</protein>
<evidence type="ECO:0000313" key="1">
    <source>
        <dbReference type="EMBL" id="CAG7731958.1"/>
    </source>
</evidence>
<comment type="caution">
    <text evidence="1">The sequence shown here is derived from an EMBL/GenBank/DDBJ whole genome shotgun (WGS) entry which is preliminary data.</text>
</comment>
<evidence type="ECO:0000313" key="2">
    <source>
        <dbReference type="Proteomes" id="UP000708208"/>
    </source>
</evidence>
<reference evidence="1" key="1">
    <citation type="submission" date="2021-06" db="EMBL/GenBank/DDBJ databases">
        <authorList>
            <person name="Hodson N. C."/>
            <person name="Mongue J. A."/>
            <person name="Jaron S. K."/>
        </authorList>
    </citation>
    <scope>NUCLEOTIDE SEQUENCE</scope>
</reference>
<dbReference type="EMBL" id="CAJVCH010222185">
    <property type="protein sequence ID" value="CAG7731958.1"/>
    <property type="molecule type" value="Genomic_DNA"/>
</dbReference>
<proteinExistence type="predicted"/>
<name>A0A8J2NYZ8_9HEXA</name>
<organism evidence="1 2">
    <name type="scientific">Allacma fusca</name>
    <dbReference type="NCBI Taxonomy" id="39272"/>
    <lineage>
        <taxon>Eukaryota</taxon>
        <taxon>Metazoa</taxon>
        <taxon>Ecdysozoa</taxon>
        <taxon>Arthropoda</taxon>
        <taxon>Hexapoda</taxon>
        <taxon>Collembola</taxon>
        <taxon>Symphypleona</taxon>
        <taxon>Sminthuridae</taxon>
        <taxon>Allacma</taxon>
    </lineage>
</organism>